<dbReference type="GO" id="GO:0009055">
    <property type="term" value="F:electron transfer activity"/>
    <property type="evidence" value="ECO:0007669"/>
    <property type="project" value="InterPro"/>
</dbReference>
<evidence type="ECO:0000313" key="9">
    <source>
        <dbReference type="Proteomes" id="UP000250744"/>
    </source>
</evidence>
<sequence>MNKPVKVWDWSIRIFHWCLPLLLFLLWFSATQSQNFDALEHHMLIAQILMGLLIYRVIWGFIGTPAARFSRFLVGPKTLIEYTQSVLTRKPLHYVGHNPLGGLMVIVLLGAVGFQLLTGLYTSDDILYSGPLYSSASRDTTSWMASWHHRFFDYILILVGVHLLAILIHKLMGEGLVKAMFTGTKPSEGARDIEKLEPEPTSFPWIRFVIAIILALASVAYIFYV</sequence>
<evidence type="ECO:0000259" key="7">
    <source>
        <dbReference type="Pfam" id="PF01292"/>
    </source>
</evidence>
<comment type="subcellular location">
    <subcellularLocation>
        <location evidence="1">Cell membrane</location>
        <topology evidence="1">Multi-pass membrane protein</topology>
    </subcellularLocation>
</comment>
<dbReference type="GO" id="GO:0020037">
    <property type="term" value="F:heme binding"/>
    <property type="evidence" value="ECO:0007669"/>
    <property type="project" value="TreeGrafter"/>
</dbReference>
<dbReference type="GO" id="GO:0005886">
    <property type="term" value="C:plasma membrane"/>
    <property type="evidence" value="ECO:0007669"/>
    <property type="project" value="UniProtKB-SubCell"/>
</dbReference>
<dbReference type="AlphaFoldDB" id="A0A364NNZ6"/>
<dbReference type="RefSeq" id="WP_112158103.1">
    <property type="nucleotide sequence ID" value="NZ_QKRX01000003.1"/>
</dbReference>
<keyword evidence="3 6" id="KW-0812">Transmembrane</keyword>
<comment type="caution">
    <text evidence="8">The sequence shown here is derived from an EMBL/GenBank/DDBJ whole genome shotgun (WGS) entry which is preliminary data.</text>
</comment>
<evidence type="ECO:0000256" key="6">
    <source>
        <dbReference type="SAM" id="Phobius"/>
    </source>
</evidence>
<evidence type="ECO:0000256" key="5">
    <source>
        <dbReference type="ARBA" id="ARBA00023136"/>
    </source>
</evidence>
<proteinExistence type="predicted"/>
<dbReference type="PANTHER" id="PTHR30485:SF2">
    <property type="entry name" value="BLL0597 PROTEIN"/>
    <property type="match status" value="1"/>
</dbReference>
<feature type="transmembrane region" description="Helical" evidence="6">
    <location>
        <begin position="43"/>
        <end position="62"/>
    </location>
</feature>
<organism evidence="8 9">
    <name type="scientific">Nitrincola tibetensis</name>
    <dbReference type="NCBI Taxonomy" id="2219697"/>
    <lineage>
        <taxon>Bacteria</taxon>
        <taxon>Pseudomonadati</taxon>
        <taxon>Pseudomonadota</taxon>
        <taxon>Gammaproteobacteria</taxon>
        <taxon>Oceanospirillales</taxon>
        <taxon>Oceanospirillaceae</taxon>
        <taxon>Nitrincola</taxon>
    </lineage>
</organism>
<feature type="transmembrane region" description="Helical" evidence="6">
    <location>
        <begin position="205"/>
        <end position="224"/>
    </location>
</feature>
<evidence type="ECO:0000256" key="4">
    <source>
        <dbReference type="ARBA" id="ARBA00022989"/>
    </source>
</evidence>
<keyword evidence="9" id="KW-1185">Reference proteome</keyword>
<evidence type="ECO:0000256" key="1">
    <source>
        <dbReference type="ARBA" id="ARBA00004651"/>
    </source>
</evidence>
<feature type="domain" description="Cytochrome b561 bacterial/Ni-hydrogenase" evidence="7">
    <location>
        <begin position="7"/>
        <end position="183"/>
    </location>
</feature>
<dbReference type="SUPFAM" id="SSF81342">
    <property type="entry name" value="Transmembrane di-heme cytochromes"/>
    <property type="match status" value="1"/>
</dbReference>
<evidence type="ECO:0000256" key="2">
    <source>
        <dbReference type="ARBA" id="ARBA00022475"/>
    </source>
</evidence>
<keyword evidence="4 6" id="KW-1133">Transmembrane helix</keyword>
<dbReference type="GO" id="GO:0022904">
    <property type="term" value="P:respiratory electron transport chain"/>
    <property type="evidence" value="ECO:0007669"/>
    <property type="project" value="InterPro"/>
</dbReference>
<dbReference type="EMBL" id="QKRX01000003">
    <property type="protein sequence ID" value="RAU18819.1"/>
    <property type="molecule type" value="Genomic_DNA"/>
</dbReference>
<dbReference type="PANTHER" id="PTHR30485">
    <property type="entry name" value="NI/FE-HYDROGENASE 1 B-TYPE CYTOCHROME SUBUNIT"/>
    <property type="match status" value="1"/>
</dbReference>
<name>A0A364NNZ6_9GAMM</name>
<dbReference type="Gene3D" id="1.20.950.20">
    <property type="entry name" value="Transmembrane di-heme cytochromes, Chain C"/>
    <property type="match status" value="1"/>
</dbReference>
<evidence type="ECO:0000256" key="3">
    <source>
        <dbReference type="ARBA" id="ARBA00022692"/>
    </source>
</evidence>
<dbReference type="Pfam" id="PF01292">
    <property type="entry name" value="Ni_hydr_CYTB"/>
    <property type="match status" value="1"/>
</dbReference>
<dbReference type="InterPro" id="IPR051542">
    <property type="entry name" value="Hydrogenase_cytochrome"/>
</dbReference>
<feature type="transmembrane region" description="Helical" evidence="6">
    <location>
        <begin position="151"/>
        <end position="168"/>
    </location>
</feature>
<keyword evidence="5 6" id="KW-0472">Membrane</keyword>
<keyword evidence="2" id="KW-1003">Cell membrane</keyword>
<dbReference type="InterPro" id="IPR016174">
    <property type="entry name" value="Di-haem_cyt_TM"/>
</dbReference>
<feature type="transmembrane region" description="Helical" evidence="6">
    <location>
        <begin position="100"/>
        <end position="121"/>
    </location>
</feature>
<protein>
    <submittedName>
        <fullName evidence="8">Cytochrome B</fullName>
    </submittedName>
</protein>
<dbReference type="OrthoDB" id="196472at2"/>
<dbReference type="InterPro" id="IPR011577">
    <property type="entry name" value="Cyt_b561_bac/Ni-Hgenase"/>
</dbReference>
<reference evidence="8 9" key="1">
    <citation type="submission" date="2018-06" db="EMBL/GenBank/DDBJ databases">
        <title>Nitrincola tibetense sp. nov., isolated from Lake XuguoCo on Tibetan Plateau.</title>
        <authorList>
            <person name="Xing P."/>
        </authorList>
    </citation>
    <scope>NUCLEOTIDE SEQUENCE [LARGE SCALE GENOMIC DNA]</scope>
    <source>
        <strain evidence="9">xg18</strain>
    </source>
</reference>
<accession>A0A364NNZ6</accession>
<evidence type="ECO:0000313" key="8">
    <source>
        <dbReference type="EMBL" id="RAU18819.1"/>
    </source>
</evidence>
<gene>
    <name evidence="8" type="ORF">DN062_04865</name>
</gene>
<dbReference type="Proteomes" id="UP000250744">
    <property type="component" value="Unassembled WGS sequence"/>
</dbReference>